<dbReference type="Pfam" id="PF00378">
    <property type="entry name" value="ECH_1"/>
    <property type="match status" value="1"/>
</dbReference>
<dbReference type="Pfam" id="PF02737">
    <property type="entry name" value="3HCDH_N"/>
    <property type="match status" value="1"/>
</dbReference>
<dbReference type="InterPro" id="IPR036291">
    <property type="entry name" value="NAD(P)-bd_dom_sf"/>
</dbReference>
<feature type="domain" description="3-hydroxyacyl-CoA dehydrogenase C-terminal" evidence="11">
    <location>
        <begin position="506"/>
        <end position="600"/>
    </location>
</feature>
<evidence type="ECO:0000256" key="9">
    <source>
        <dbReference type="ARBA" id="ARBA00023268"/>
    </source>
</evidence>
<evidence type="ECO:0000259" key="11">
    <source>
        <dbReference type="Pfam" id="PF00725"/>
    </source>
</evidence>
<dbReference type="InterPro" id="IPR001753">
    <property type="entry name" value="Enoyl-CoA_hydra/iso"/>
</dbReference>
<dbReference type="GO" id="GO:0016509">
    <property type="term" value="F:long-chain (3S)-3-hydroxyacyl-CoA dehydrogenase (NAD+) activity"/>
    <property type="evidence" value="ECO:0007669"/>
    <property type="project" value="TreeGrafter"/>
</dbReference>
<organism evidence="13 14">
    <name type="scientific">Candidatus Polarisedimenticola svalbardensis</name>
    <dbReference type="NCBI Taxonomy" id="2886004"/>
    <lineage>
        <taxon>Bacteria</taxon>
        <taxon>Pseudomonadati</taxon>
        <taxon>Acidobacteriota</taxon>
        <taxon>Candidatus Polarisedimenticolia</taxon>
        <taxon>Candidatus Polarisedimenticolales</taxon>
        <taxon>Candidatus Polarisedimenticolaceae</taxon>
        <taxon>Candidatus Polarisedimenticola</taxon>
    </lineage>
</organism>
<evidence type="ECO:0000313" key="13">
    <source>
        <dbReference type="EMBL" id="MBD3867877.1"/>
    </source>
</evidence>
<dbReference type="Pfam" id="PF00725">
    <property type="entry name" value="3HCDH"/>
    <property type="match status" value="2"/>
</dbReference>
<dbReference type="InterPro" id="IPR006108">
    <property type="entry name" value="3HC_DH_C"/>
</dbReference>
<dbReference type="GO" id="GO:0004300">
    <property type="term" value="F:enoyl-CoA hydratase activity"/>
    <property type="evidence" value="ECO:0007669"/>
    <property type="project" value="TreeGrafter"/>
</dbReference>
<evidence type="ECO:0000313" key="14">
    <source>
        <dbReference type="Proteomes" id="UP000648239"/>
    </source>
</evidence>
<feature type="domain" description="3-hydroxyacyl-CoA dehydrogenase C-terminal" evidence="11">
    <location>
        <begin position="631"/>
        <end position="715"/>
    </location>
</feature>
<dbReference type="EMBL" id="JACXWD010000017">
    <property type="protein sequence ID" value="MBD3867877.1"/>
    <property type="molecule type" value="Genomic_DNA"/>
</dbReference>
<dbReference type="InterPro" id="IPR006176">
    <property type="entry name" value="3-OHacyl-CoA_DH_NAD-bd"/>
</dbReference>
<evidence type="ECO:0000259" key="12">
    <source>
        <dbReference type="Pfam" id="PF02737"/>
    </source>
</evidence>
<comment type="similarity">
    <text evidence="2">In the central section; belongs to the 3-hydroxyacyl-CoA dehydrogenase family.</text>
</comment>
<evidence type="ECO:0000256" key="10">
    <source>
        <dbReference type="ARBA" id="ARBA00049556"/>
    </source>
</evidence>
<name>A0A8J6Y004_9BACT</name>
<comment type="catalytic activity">
    <reaction evidence="10">
        <text>a (3S)-3-hydroxyacyl-CoA + NAD(+) = a 3-oxoacyl-CoA + NADH + H(+)</text>
        <dbReference type="Rhea" id="RHEA:22432"/>
        <dbReference type="ChEBI" id="CHEBI:15378"/>
        <dbReference type="ChEBI" id="CHEBI:57318"/>
        <dbReference type="ChEBI" id="CHEBI:57540"/>
        <dbReference type="ChEBI" id="CHEBI:57945"/>
        <dbReference type="ChEBI" id="CHEBI:90726"/>
        <dbReference type="EC" id="1.1.1.35"/>
    </reaction>
</comment>
<dbReference type="Proteomes" id="UP000648239">
    <property type="component" value="Unassembled WGS sequence"/>
</dbReference>
<comment type="pathway">
    <text evidence="1">Lipid metabolism; fatty acid beta-oxidation.</text>
</comment>
<dbReference type="Gene3D" id="3.90.226.10">
    <property type="entry name" value="2-enoyl-CoA Hydratase, Chain A, domain 1"/>
    <property type="match status" value="1"/>
</dbReference>
<dbReference type="UniPathway" id="UPA00659"/>
<dbReference type="SUPFAM" id="SSF52096">
    <property type="entry name" value="ClpP/crotonase"/>
    <property type="match status" value="1"/>
</dbReference>
<dbReference type="GO" id="GO:0070403">
    <property type="term" value="F:NAD+ binding"/>
    <property type="evidence" value="ECO:0007669"/>
    <property type="project" value="InterPro"/>
</dbReference>
<dbReference type="SUPFAM" id="SSF48179">
    <property type="entry name" value="6-phosphogluconate dehydrogenase C-terminal domain-like"/>
    <property type="match status" value="2"/>
</dbReference>
<dbReference type="Gene3D" id="1.10.1040.50">
    <property type="match status" value="1"/>
</dbReference>
<evidence type="ECO:0000256" key="7">
    <source>
        <dbReference type="ARBA" id="ARBA00023098"/>
    </source>
</evidence>
<evidence type="ECO:0000256" key="4">
    <source>
        <dbReference type="ARBA" id="ARBA00022963"/>
    </source>
</evidence>
<evidence type="ECO:0000256" key="1">
    <source>
        <dbReference type="ARBA" id="ARBA00005005"/>
    </source>
</evidence>
<evidence type="ECO:0000256" key="6">
    <source>
        <dbReference type="ARBA" id="ARBA00023027"/>
    </source>
</evidence>
<dbReference type="SUPFAM" id="SSF51735">
    <property type="entry name" value="NAD(P)-binding Rossmann-fold domains"/>
    <property type="match status" value="1"/>
</dbReference>
<dbReference type="AlphaFoldDB" id="A0A8J6Y004"/>
<evidence type="ECO:0000256" key="8">
    <source>
        <dbReference type="ARBA" id="ARBA00023239"/>
    </source>
</evidence>
<dbReference type="PANTHER" id="PTHR43612">
    <property type="entry name" value="TRIFUNCTIONAL ENZYME SUBUNIT ALPHA"/>
    <property type="match status" value="1"/>
</dbReference>
<keyword evidence="3" id="KW-0276">Fatty acid metabolism</keyword>
<dbReference type="CDD" id="cd06558">
    <property type="entry name" value="crotonase-like"/>
    <property type="match status" value="1"/>
</dbReference>
<keyword evidence="7" id="KW-0443">Lipid metabolism</keyword>
<evidence type="ECO:0000256" key="5">
    <source>
        <dbReference type="ARBA" id="ARBA00023002"/>
    </source>
</evidence>
<evidence type="ECO:0000256" key="3">
    <source>
        <dbReference type="ARBA" id="ARBA00022832"/>
    </source>
</evidence>
<proteinExistence type="inferred from homology"/>
<keyword evidence="6" id="KW-0520">NAD</keyword>
<gene>
    <name evidence="13" type="ORF">IFK94_07125</name>
</gene>
<comment type="caution">
    <text evidence="13">The sequence shown here is derived from an EMBL/GenBank/DDBJ whole genome shotgun (WGS) entry which is preliminary data.</text>
</comment>
<dbReference type="Gene3D" id="3.40.50.720">
    <property type="entry name" value="NAD(P)-binding Rossmann-like Domain"/>
    <property type="match status" value="1"/>
</dbReference>
<accession>A0A8J6Y004</accession>
<dbReference type="InterPro" id="IPR029045">
    <property type="entry name" value="ClpP/crotonase-like_dom_sf"/>
</dbReference>
<dbReference type="InterPro" id="IPR008927">
    <property type="entry name" value="6-PGluconate_DH-like_C_sf"/>
</dbReference>
<dbReference type="GO" id="GO:0006635">
    <property type="term" value="P:fatty acid beta-oxidation"/>
    <property type="evidence" value="ECO:0007669"/>
    <property type="project" value="UniProtKB-UniPathway"/>
</dbReference>
<protein>
    <submittedName>
        <fullName evidence="13">Enoyl-CoA hydratase/isomerase family protein</fullName>
    </submittedName>
</protein>
<dbReference type="FunFam" id="3.40.50.720:FF:000009">
    <property type="entry name" value="Fatty oxidation complex, alpha subunit"/>
    <property type="match status" value="1"/>
</dbReference>
<dbReference type="InterPro" id="IPR050136">
    <property type="entry name" value="FA_oxidation_alpha_subunit"/>
</dbReference>
<keyword evidence="4" id="KW-0442">Lipid degradation</keyword>
<keyword evidence="5" id="KW-0560">Oxidoreductase</keyword>
<keyword evidence="9" id="KW-0511">Multifunctional enzyme</keyword>
<dbReference type="PANTHER" id="PTHR43612:SF3">
    <property type="entry name" value="TRIFUNCTIONAL ENZYME SUBUNIT ALPHA, MITOCHONDRIAL"/>
    <property type="match status" value="1"/>
</dbReference>
<feature type="domain" description="3-hydroxyacyl-CoA dehydrogenase NAD binding" evidence="12">
    <location>
        <begin position="325"/>
        <end position="503"/>
    </location>
</feature>
<reference evidence="13 14" key="1">
    <citation type="submission" date="2020-08" db="EMBL/GenBank/DDBJ databases">
        <title>Acidobacteriota in marine sediments use diverse sulfur dissimilation pathways.</title>
        <authorList>
            <person name="Wasmund K."/>
        </authorList>
    </citation>
    <scope>NUCLEOTIDE SEQUENCE [LARGE SCALE GENOMIC DNA]</scope>
    <source>
        <strain evidence="13">MAG AM4</strain>
    </source>
</reference>
<keyword evidence="8" id="KW-0456">Lyase</keyword>
<sequence>MSATAGIRDHLEADGILHVVFDQPERPVNLLDGELLKRLSAILEQVRVEEQVKGVLFRSAKPENFLAGMDIDSLSGIDDAYRASEGARFGQTVFQKLADLSIPTACAIQGGCMGGGTELALACDIRLAGEHPTTLIGLPEVRIGIIPGFGGTQRLPRLVGFTKAVDMIVAGRRLNSRQALRAGLVDEIVLPGRLEARAVALLRQAADGGDRPRAGIRGRRSAGTRMLDWAAATVPPVRRWVLNEARRKLTVKADPMHYPAPYRALEALDAAVSLPLPQGLDIEARIIGELIPGETARNLMWLFRSQAAFRKPSGSAGGTSRKVAKAGVIGAGIMGGGIAALIADQDIPVRLKDLRFDPILTALRTAREGWNRKVRRGRLDPGQRDERMARIAPTVHTSGFTRCDLVVEAVVEDLEVKQQVLAELEPLMADRAVFASNTSSIPIGEIAAAAARPDRVVGLHFFNPVDRMPLVEVIAGPESSADAVATVRDFALRLGKLPIVVKDSPGFLVNRILMFYLGEAIRLLEEGVRIDAVDAAMTRFGMPLGPFALMDEIGLDTVLHVARVLQAAYGKRAEGSTRALESLILSERRGVRAGGGFYRYRRGKRTLPDPEAYSLSGAREPRDLPPETIQERLVLAMVNEAAVCLEDGVVERPVDLDIAMVTGTGFPPFRGGLLRYADSNGIAVTVDRLARLADAHGERFRPAGLLREMVMRQKLFYGDGK</sequence>
<evidence type="ECO:0000256" key="2">
    <source>
        <dbReference type="ARBA" id="ARBA00007005"/>
    </source>
</evidence>